<keyword evidence="1" id="KW-0732">Signal</keyword>
<protein>
    <recommendedName>
        <fullName evidence="4">Peptidylprolyl isomerase</fullName>
    </recommendedName>
</protein>
<dbReference type="PROSITE" id="PS51257">
    <property type="entry name" value="PROKAR_LIPOPROTEIN"/>
    <property type="match status" value="1"/>
</dbReference>
<evidence type="ECO:0000313" key="3">
    <source>
        <dbReference type="Proteomes" id="UP000824002"/>
    </source>
</evidence>
<dbReference type="Proteomes" id="UP000824002">
    <property type="component" value="Unassembled WGS sequence"/>
</dbReference>
<dbReference type="GO" id="GO:0003755">
    <property type="term" value="F:peptidyl-prolyl cis-trans isomerase activity"/>
    <property type="evidence" value="ECO:0007669"/>
    <property type="project" value="InterPro"/>
</dbReference>
<evidence type="ECO:0000313" key="2">
    <source>
        <dbReference type="EMBL" id="HIS77059.1"/>
    </source>
</evidence>
<dbReference type="AlphaFoldDB" id="A0A9D1FNP6"/>
<comment type="caution">
    <text evidence="2">The sequence shown here is derived from an EMBL/GenBank/DDBJ whole genome shotgun (WGS) entry which is preliminary data.</text>
</comment>
<sequence length="340" mass="37229">MKLKKAAAGLLAAVLVCGLASCGGDTSWTYRNGETTVTSGMYVGLSIDALNAASAVEGYDSSKSPFDQTLEGMDGEDWIQDKANDYAKEYLAVEDQFTQRGMSLTEEDQAAIDSQVELYWTSLGMGALYEEEGCGKTSYTNILTNQYKKNLLFQAVYGEGGEEEVSQEELRSVFQNDYVKGVYFSVSLADDEGNKLTGDELQAKQDEAQTLADRITAGEDFETVKANYTADPEATEEETEPSDTSVVVKKENATSAVYKAIADGEVGEVQVIEDGNNAYVVQTLDVMSGTSFEDYRDTVLFDMKSNEFEEKVSAWAEELSIEENTAAVNKHNPSHLKDLF</sequence>
<gene>
    <name evidence="2" type="ORF">IAB51_09700</name>
</gene>
<name>A0A9D1FNP6_9FIRM</name>
<organism evidence="2 3">
    <name type="scientific">Candidatus Merdivicinus excrementipullorum</name>
    <dbReference type="NCBI Taxonomy" id="2840867"/>
    <lineage>
        <taxon>Bacteria</taxon>
        <taxon>Bacillati</taxon>
        <taxon>Bacillota</taxon>
        <taxon>Clostridia</taxon>
        <taxon>Eubacteriales</taxon>
        <taxon>Oscillospiraceae</taxon>
        <taxon>Oscillospiraceae incertae sedis</taxon>
        <taxon>Candidatus Merdivicinus</taxon>
    </lineage>
</organism>
<reference evidence="2" key="1">
    <citation type="submission" date="2020-10" db="EMBL/GenBank/DDBJ databases">
        <authorList>
            <person name="Gilroy R."/>
        </authorList>
    </citation>
    <scope>NUCLEOTIDE SEQUENCE</scope>
    <source>
        <strain evidence="2">CHK199-13235</strain>
    </source>
</reference>
<reference evidence="2" key="2">
    <citation type="journal article" date="2021" name="PeerJ">
        <title>Extensive microbial diversity within the chicken gut microbiome revealed by metagenomics and culture.</title>
        <authorList>
            <person name="Gilroy R."/>
            <person name="Ravi A."/>
            <person name="Getino M."/>
            <person name="Pursley I."/>
            <person name="Horton D.L."/>
            <person name="Alikhan N.F."/>
            <person name="Baker D."/>
            <person name="Gharbi K."/>
            <person name="Hall N."/>
            <person name="Watson M."/>
            <person name="Adriaenssens E.M."/>
            <person name="Foster-Nyarko E."/>
            <person name="Jarju S."/>
            <person name="Secka A."/>
            <person name="Antonio M."/>
            <person name="Oren A."/>
            <person name="Chaudhuri R.R."/>
            <person name="La Ragione R."/>
            <person name="Hildebrand F."/>
            <person name="Pallen M.J."/>
        </authorList>
    </citation>
    <scope>NUCLEOTIDE SEQUENCE</scope>
    <source>
        <strain evidence="2">CHK199-13235</strain>
    </source>
</reference>
<dbReference type="InterPro" id="IPR046357">
    <property type="entry name" value="PPIase_dom_sf"/>
</dbReference>
<evidence type="ECO:0008006" key="4">
    <source>
        <dbReference type="Google" id="ProtNLM"/>
    </source>
</evidence>
<dbReference type="EMBL" id="DVJP01000066">
    <property type="protein sequence ID" value="HIS77059.1"/>
    <property type="molecule type" value="Genomic_DNA"/>
</dbReference>
<accession>A0A9D1FNP6</accession>
<proteinExistence type="predicted"/>
<evidence type="ECO:0000256" key="1">
    <source>
        <dbReference type="SAM" id="SignalP"/>
    </source>
</evidence>
<feature type="chain" id="PRO_5039132185" description="Peptidylprolyl isomerase" evidence="1">
    <location>
        <begin position="23"/>
        <end position="340"/>
    </location>
</feature>
<feature type="signal peptide" evidence="1">
    <location>
        <begin position="1"/>
        <end position="22"/>
    </location>
</feature>
<dbReference type="Gene3D" id="3.10.50.40">
    <property type="match status" value="1"/>
</dbReference>